<evidence type="ECO:0000256" key="5">
    <source>
        <dbReference type="ARBA" id="ARBA00022605"/>
    </source>
</evidence>
<evidence type="ECO:0000256" key="1">
    <source>
        <dbReference type="ARBA" id="ARBA00004141"/>
    </source>
</evidence>
<dbReference type="InterPro" id="IPR050480">
    <property type="entry name" value="CysZ-like"/>
</dbReference>
<dbReference type="Pfam" id="PF07264">
    <property type="entry name" value="EI24"/>
    <property type="match status" value="1"/>
</dbReference>
<evidence type="ECO:0000256" key="7">
    <source>
        <dbReference type="ARBA" id="ARBA00022989"/>
    </source>
</evidence>
<evidence type="ECO:0000313" key="12">
    <source>
        <dbReference type="Proteomes" id="UP000253495"/>
    </source>
</evidence>
<dbReference type="Proteomes" id="UP000253495">
    <property type="component" value="Unassembled WGS sequence"/>
</dbReference>
<organism evidence="11 12">
    <name type="scientific">Halopolyspora algeriensis</name>
    <dbReference type="NCBI Taxonomy" id="1500506"/>
    <lineage>
        <taxon>Bacteria</taxon>
        <taxon>Bacillati</taxon>
        <taxon>Actinomycetota</taxon>
        <taxon>Actinomycetes</taxon>
        <taxon>Actinomycetes incertae sedis</taxon>
        <taxon>Halopolyspora</taxon>
    </lineage>
</organism>
<keyword evidence="2" id="KW-0813">Transport</keyword>
<keyword evidence="5" id="KW-0028">Amino-acid biosynthesis</keyword>
<evidence type="ECO:0000256" key="8">
    <source>
        <dbReference type="ARBA" id="ARBA00023032"/>
    </source>
</evidence>
<name>A0A368VQM3_9ACTN</name>
<reference evidence="11 12" key="1">
    <citation type="submission" date="2018-07" db="EMBL/GenBank/DDBJ databases">
        <title>Genomic Encyclopedia of Type Strains, Phase III (KMG-III): the genomes of soil and plant-associated and newly described type strains.</title>
        <authorList>
            <person name="Whitman W."/>
        </authorList>
    </citation>
    <scope>NUCLEOTIDE SEQUENCE [LARGE SCALE GENOMIC DNA]</scope>
    <source>
        <strain evidence="11 12">CECT 8575</strain>
    </source>
</reference>
<keyword evidence="3" id="KW-1003">Cell membrane</keyword>
<dbReference type="GO" id="GO:0005886">
    <property type="term" value="C:plasma membrane"/>
    <property type="evidence" value="ECO:0007669"/>
    <property type="project" value="TreeGrafter"/>
</dbReference>
<feature type="transmembrane region" description="Helical" evidence="10">
    <location>
        <begin position="227"/>
        <end position="248"/>
    </location>
</feature>
<keyword evidence="9 10" id="KW-0472">Membrane</keyword>
<dbReference type="PANTHER" id="PTHR37468">
    <property type="entry name" value="SULFATE TRANSPORTER CYSZ"/>
    <property type="match status" value="1"/>
</dbReference>
<feature type="transmembrane region" description="Helical" evidence="10">
    <location>
        <begin position="187"/>
        <end position="206"/>
    </location>
</feature>
<keyword evidence="4" id="KW-0997">Cell inner membrane</keyword>
<dbReference type="PANTHER" id="PTHR37468:SF1">
    <property type="entry name" value="SULFATE TRANSPORTER CYSZ"/>
    <property type="match status" value="1"/>
</dbReference>
<evidence type="ECO:0000256" key="4">
    <source>
        <dbReference type="ARBA" id="ARBA00022519"/>
    </source>
</evidence>
<dbReference type="GO" id="GO:0000103">
    <property type="term" value="P:sulfate assimilation"/>
    <property type="evidence" value="ECO:0007669"/>
    <property type="project" value="TreeGrafter"/>
</dbReference>
<proteinExistence type="predicted"/>
<evidence type="ECO:0000256" key="9">
    <source>
        <dbReference type="ARBA" id="ARBA00023136"/>
    </source>
</evidence>
<dbReference type="GO" id="GO:0009675">
    <property type="term" value="F:high-affinity sulfate:proton symporter activity"/>
    <property type="evidence" value="ECO:0007669"/>
    <property type="project" value="TreeGrafter"/>
</dbReference>
<dbReference type="AlphaFoldDB" id="A0A368VQM3"/>
<gene>
    <name evidence="11" type="ORF">DFQ14_10749</name>
</gene>
<keyword evidence="6 10" id="KW-0812">Transmembrane</keyword>
<evidence type="ECO:0000256" key="10">
    <source>
        <dbReference type="SAM" id="Phobius"/>
    </source>
</evidence>
<accession>A0A368VQM3</accession>
<evidence type="ECO:0000256" key="2">
    <source>
        <dbReference type="ARBA" id="ARBA00022448"/>
    </source>
</evidence>
<keyword evidence="12" id="KW-1185">Reference proteome</keyword>
<evidence type="ECO:0000313" key="11">
    <source>
        <dbReference type="EMBL" id="RCW43162.1"/>
    </source>
</evidence>
<dbReference type="InterPro" id="IPR059112">
    <property type="entry name" value="CysZ/EI24"/>
</dbReference>
<dbReference type="GO" id="GO:0019344">
    <property type="term" value="P:cysteine biosynthetic process"/>
    <property type="evidence" value="ECO:0007669"/>
    <property type="project" value="TreeGrafter"/>
</dbReference>
<evidence type="ECO:0000256" key="6">
    <source>
        <dbReference type="ARBA" id="ARBA00022692"/>
    </source>
</evidence>
<protein>
    <submittedName>
        <fullName evidence="11">CysZ protein</fullName>
    </submittedName>
</protein>
<keyword evidence="8" id="KW-0764">Sulfate transport</keyword>
<comment type="caution">
    <text evidence="11">The sequence shown here is derived from an EMBL/GenBank/DDBJ whole genome shotgun (WGS) entry which is preliminary data.</text>
</comment>
<feature type="transmembrane region" description="Helical" evidence="10">
    <location>
        <begin position="158"/>
        <end position="181"/>
    </location>
</feature>
<sequence length="277" mass="29035">MITVLSAPRPAGHDRERRITVSDFIAGARNLGTGFGIILRSPKLLAIGMVPALLSAVLLLGGLGTLLYVSGDLIGWMTPFADDWALFWRRAIRIAVGIALVGGAAVVGSLSFIALTLLIGGPFYEHIAEVAERRLGLDGTGEGAGWVRQAGRGLRDSVTLVLIAIAGALVLFAVGLVPLAGQVTAPILAVLFGAWVIGLEMVGPVFQRGGFRIGERHRMLRRHRARVLGFGLPTYLLCLVPVAQLVVIPSAVVGGTLLAHRVLDPAPAGSQDLQSGV</sequence>
<keyword evidence="7 10" id="KW-1133">Transmembrane helix</keyword>
<dbReference type="EMBL" id="QPJC01000007">
    <property type="protein sequence ID" value="RCW43162.1"/>
    <property type="molecule type" value="Genomic_DNA"/>
</dbReference>
<feature type="transmembrane region" description="Helical" evidence="10">
    <location>
        <begin position="44"/>
        <end position="71"/>
    </location>
</feature>
<evidence type="ECO:0000256" key="3">
    <source>
        <dbReference type="ARBA" id="ARBA00022475"/>
    </source>
</evidence>
<comment type="subcellular location">
    <subcellularLocation>
        <location evidence="1">Membrane</location>
        <topology evidence="1">Multi-pass membrane protein</topology>
    </subcellularLocation>
</comment>
<feature type="transmembrane region" description="Helical" evidence="10">
    <location>
        <begin position="91"/>
        <end position="124"/>
    </location>
</feature>